<gene>
    <name evidence="1" type="ORF">KI810_14760</name>
</gene>
<evidence type="ECO:0000313" key="1">
    <source>
        <dbReference type="EMBL" id="MBT0654323.1"/>
    </source>
</evidence>
<organism evidence="1 2">
    <name type="scientific">Geomobilimonas luticola</name>
    <dbReference type="NCBI Taxonomy" id="1114878"/>
    <lineage>
        <taxon>Bacteria</taxon>
        <taxon>Pseudomonadati</taxon>
        <taxon>Thermodesulfobacteriota</taxon>
        <taxon>Desulfuromonadia</taxon>
        <taxon>Geobacterales</taxon>
        <taxon>Geobacteraceae</taxon>
        <taxon>Geomobilimonas</taxon>
    </lineage>
</organism>
<dbReference type="Proteomes" id="UP000756860">
    <property type="component" value="Unassembled WGS sequence"/>
</dbReference>
<accession>A0ABS5SG24</accession>
<protein>
    <submittedName>
        <fullName evidence="1">DUF2971 domain-containing protein</fullName>
    </submittedName>
</protein>
<dbReference type="RefSeq" id="WP_214176329.1">
    <property type="nucleotide sequence ID" value="NZ_JAHCVK010000009.1"/>
</dbReference>
<dbReference type="EMBL" id="JAHCVK010000009">
    <property type="protein sequence ID" value="MBT0654323.1"/>
    <property type="molecule type" value="Genomic_DNA"/>
</dbReference>
<evidence type="ECO:0000313" key="2">
    <source>
        <dbReference type="Proteomes" id="UP000756860"/>
    </source>
</evidence>
<dbReference type="Pfam" id="PF11185">
    <property type="entry name" value="DUF2971"/>
    <property type="match status" value="1"/>
</dbReference>
<proteinExistence type="predicted"/>
<dbReference type="InterPro" id="IPR021352">
    <property type="entry name" value="DUF2971"/>
</dbReference>
<reference evidence="1 2" key="1">
    <citation type="submission" date="2021-05" db="EMBL/GenBank/DDBJ databases">
        <title>The draft genome of Geobacter luticola JCM 17780.</title>
        <authorList>
            <person name="Xu Z."/>
            <person name="Masuda Y."/>
            <person name="Itoh H."/>
            <person name="Senoo K."/>
        </authorList>
    </citation>
    <scope>NUCLEOTIDE SEQUENCE [LARGE SCALE GENOMIC DNA]</scope>
    <source>
        <strain evidence="1 2">JCM 17780</strain>
    </source>
</reference>
<keyword evidence="2" id="KW-1185">Reference proteome</keyword>
<name>A0ABS5SG24_9BACT</name>
<sequence>MTNSSEESQMVLYRFRHLLGPHREWTKDILTQSVLYFSSPSEFNDPFDCKVYYRNRLSVEHLKEYYFSLLRQKFPHLNREQCKTKVAQDTKRITPEEFIAKVTEGMQTSANELGILSLSATSTNILLWSHYAASHTGICLKFLAESTTPFFGLAQQVNYKEDYPEVDLLAHSPDDQVQSFLLTKAIDWAYEEEWRIIGHNKGSGPKFFPEEFLLEVIFGARMKQEDKEEVLSWLSKRNKPVQVSQASLSPGSFSLKIEPYRP</sequence>
<comment type="caution">
    <text evidence="1">The sequence shown here is derived from an EMBL/GenBank/DDBJ whole genome shotgun (WGS) entry which is preliminary data.</text>
</comment>